<protein>
    <recommendedName>
        <fullName evidence="1">RNA-directed DNA polymerase</fullName>
        <ecNumber evidence="1">2.7.7.49</ecNumber>
    </recommendedName>
</protein>
<dbReference type="InterPro" id="IPR041577">
    <property type="entry name" value="RT_RNaseH_2"/>
</dbReference>
<dbReference type="PANTHER" id="PTHR37984">
    <property type="entry name" value="PROTEIN CBG26694"/>
    <property type="match status" value="1"/>
</dbReference>
<dbReference type="PROSITE" id="PS50878">
    <property type="entry name" value="RT_POL"/>
    <property type="match status" value="1"/>
</dbReference>
<dbReference type="Gene3D" id="1.10.340.70">
    <property type="match status" value="1"/>
</dbReference>
<evidence type="ECO:0000256" key="6">
    <source>
        <dbReference type="ARBA" id="ARBA00022759"/>
    </source>
</evidence>
<dbReference type="FunFam" id="3.10.20.370:FF:000001">
    <property type="entry name" value="Retrovirus-related Pol polyprotein from transposon 17.6-like protein"/>
    <property type="match status" value="1"/>
</dbReference>
<organism evidence="17">
    <name type="scientific">Culex tarsalis</name>
    <name type="common">Encephalitis mosquito</name>
    <dbReference type="NCBI Taxonomy" id="7177"/>
    <lineage>
        <taxon>Eukaryota</taxon>
        <taxon>Metazoa</taxon>
        <taxon>Ecdysozoa</taxon>
        <taxon>Arthropoda</taxon>
        <taxon>Hexapoda</taxon>
        <taxon>Insecta</taxon>
        <taxon>Pterygota</taxon>
        <taxon>Neoptera</taxon>
        <taxon>Endopterygota</taxon>
        <taxon>Diptera</taxon>
        <taxon>Nematocera</taxon>
        <taxon>Culicoidea</taxon>
        <taxon>Culicidae</taxon>
        <taxon>Culicinae</taxon>
        <taxon>Culicini</taxon>
        <taxon>Culex</taxon>
        <taxon>Culex</taxon>
    </lineage>
</organism>
<dbReference type="AlphaFoldDB" id="A0A1Q3FTV9"/>
<dbReference type="EMBL" id="GFDL01003994">
    <property type="protein sequence ID" value="JAV31051.1"/>
    <property type="molecule type" value="Transcribed_RNA"/>
</dbReference>
<dbReference type="FunFam" id="3.30.420.10:FF:000032">
    <property type="entry name" value="Retrovirus-related Pol polyprotein from transposon 297-like Protein"/>
    <property type="match status" value="1"/>
</dbReference>
<feature type="region of interest" description="Disordered" evidence="13">
    <location>
        <begin position="963"/>
        <end position="1001"/>
    </location>
</feature>
<evidence type="ECO:0000256" key="10">
    <source>
        <dbReference type="ARBA" id="ARBA00022908"/>
    </source>
</evidence>
<dbReference type="Gene3D" id="2.40.70.10">
    <property type="entry name" value="Acid Proteases"/>
    <property type="match status" value="1"/>
</dbReference>
<dbReference type="Pfam" id="PF17919">
    <property type="entry name" value="RT_RNaseH_2"/>
    <property type="match status" value="1"/>
</dbReference>
<evidence type="ECO:0000259" key="16">
    <source>
        <dbReference type="PROSITE" id="PS50994"/>
    </source>
</evidence>
<evidence type="ECO:0000256" key="7">
    <source>
        <dbReference type="ARBA" id="ARBA00022801"/>
    </source>
</evidence>
<name>A0A1Q3FTV9_CULTA</name>
<evidence type="ECO:0000313" key="17">
    <source>
        <dbReference type="EMBL" id="JAV31051.1"/>
    </source>
</evidence>
<dbReference type="GO" id="GO:0003723">
    <property type="term" value="F:RNA binding"/>
    <property type="evidence" value="ECO:0007669"/>
    <property type="project" value="UniProtKB-KW"/>
</dbReference>
<dbReference type="InterPro" id="IPR000477">
    <property type="entry name" value="RT_dom"/>
</dbReference>
<dbReference type="InterPro" id="IPR001995">
    <property type="entry name" value="Peptidase_A2_cat"/>
</dbReference>
<dbReference type="CDD" id="cd01647">
    <property type="entry name" value="RT_LTR"/>
    <property type="match status" value="1"/>
</dbReference>
<evidence type="ECO:0000259" key="15">
    <source>
        <dbReference type="PROSITE" id="PS50878"/>
    </source>
</evidence>
<accession>A0A1Q3FTV9</accession>
<dbReference type="Gene3D" id="3.10.10.10">
    <property type="entry name" value="HIV Type 1 Reverse Transcriptase, subunit A, domain 1"/>
    <property type="match status" value="1"/>
</dbReference>
<dbReference type="SUPFAM" id="SSF53098">
    <property type="entry name" value="Ribonuclease H-like"/>
    <property type="match status" value="1"/>
</dbReference>
<keyword evidence="5" id="KW-0540">Nuclease</keyword>
<evidence type="ECO:0000256" key="11">
    <source>
        <dbReference type="ARBA" id="ARBA00022918"/>
    </source>
</evidence>
<dbReference type="GO" id="GO:0004519">
    <property type="term" value="F:endonuclease activity"/>
    <property type="evidence" value="ECO:0007669"/>
    <property type="project" value="UniProtKB-KW"/>
</dbReference>
<dbReference type="Gene3D" id="3.30.420.10">
    <property type="entry name" value="Ribonuclease H-like superfamily/Ribonuclease H"/>
    <property type="match status" value="1"/>
</dbReference>
<evidence type="ECO:0000256" key="4">
    <source>
        <dbReference type="ARBA" id="ARBA00022695"/>
    </source>
</evidence>
<dbReference type="GO" id="GO:0015074">
    <property type="term" value="P:DNA integration"/>
    <property type="evidence" value="ECO:0007669"/>
    <property type="project" value="UniProtKB-KW"/>
</dbReference>
<dbReference type="GO" id="GO:0003964">
    <property type="term" value="F:RNA-directed DNA polymerase activity"/>
    <property type="evidence" value="ECO:0007669"/>
    <property type="project" value="UniProtKB-KW"/>
</dbReference>
<dbReference type="InterPro" id="IPR036397">
    <property type="entry name" value="RNaseH_sf"/>
</dbReference>
<evidence type="ECO:0000256" key="1">
    <source>
        <dbReference type="ARBA" id="ARBA00012493"/>
    </source>
</evidence>
<evidence type="ECO:0000256" key="5">
    <source>
        <dbReference type="ARBA" id="ARBA00022722"/>
    </source>
</evidence>
<dbReference type="PROSITE" id="PS50994">
    <property type="entry name" value="INTEGRASE"/>
    <property type="match status" value="1"/>
</dbReference>
<dbReference type="InterPro" id="IPR043128">
    <property type="entry name" value="Rev_trsase/Diguanyl_cyclase"/>
</dbReference>
<keyword evidence="11" id="KW-0695">RNA-directed DNA polymerase</keyword>
<keyword evidence="9" id="KW-0694">RNA-binding</keyword>
<feature type="domain" description="Reverse transcriptase" evidence="15">
    <location>
        <begin position="177"/>
        <end position="354"/>
    </location>
</feature>
<dbReference type="Pfam" id="PF17921">
    <property type="entry name" value="Integrase_H2C2"/>
    <property type="match status" value="1"/>
</dbReference>
<keyword evidence="12" id="KW-0511">Multifunctional enzyme</keyword>
<keyword evidence="7" id="KW-0378">Hydrolase</keyword>
<reference evidence="17" key="1">
    <citation type="submission" date="2017-01" db="EMBL/GenBank/DDBJ databases">
        <title>A deep insight into the sialotranscriptome of adult male and female Cluex tarsalis mosquitoes.</title>
        <authorList>
            <person name="Ribeiro J.M."/>
            <person name="Moreira F."/>
            <person name="Bernard K.A."/>
            <person name="Calvo E."/>
        </authorList>
    </citation>
    <scope>NUCLEOTIDE SEQUENCE</scope>
    <source>
        <strain evidence="17">Kern County</strain>
        <tissue evidence="17">Salivary glands</tissue>
    </source>
</reference>
<evidence type="ECO:0000256" key="3">
    <source>
        <dbReference type="ARBA" id="ARBA00022679"/>
    </source>
</evidence>
<dbReference type="EC" id="2.7.7.49" evidence="1"/>
<dbReference type="PANTHER" id="PTHR37984:SF5">
    <property type="entry name" value="PROTEIN NYNRIN-LIKE"/>
    <property type="match status" value="1"/>
</dbReference>
<keyword evidence="2" id="KW-0645">Protease</keyword>
<dbReference type="CDD" id="cd09274">
    <property type="entry name" value="RNase_HI_RT_Ty3"/>
    <property type="match status" value="1"/>
</dbReference>
<sequence length="1001" mass="112229">MHFLIDTGADVSVIPRGLRSAGATPTSTQLYAANGTPIKVYGEVLLKVNLGLRREFSWTFLIADVTSGIIGADFISHHDLLIDLKRKRLIDNTTRLEAAGVLARTNGCAIKTFSAQSPYAEVLAEFPSITRLAPPGTVSKSAVFHRIETTGQPTFSRPRRLPPDKLEAARAEFEHLMKLGICRPSSSNWASPLHMVKKADGSWRPCGDYRALNAQTLPDRYPLPYLQDFTTILEGKTIFSKIDLQKAFHQVPIHPEDIPKTAITTPFGLFEFAFMTFGLRNAAQTFQRIIHEVVRGLDFVFPYVDDIFIASSTPEEHRTHLRQLFGRLQLYHLAVNVAKCEFGRTEISFLGHRVTAEGISPLPERVEAVSKFSKPTTVMELKSFLAMINFYRRFVPNAIVAQAPLLALVPGNKRNDRTLLTWTDATSAAFEQCKQQLARAALLAHPAKGAELSLWVDASNIAAGAVLHQIVGGKAQPLGFFSKRFDKAQLRYSTYDRELTAIYLAVKHFKYMLEGRRCHIYTDHKPITFAFQQKLDKASDRQARQLDFIGQITTDIRHVVGCENVTADLLSRIEALQAVQPINFEALANAQKLDQEILDILHGKSTTSLQLKLLTIPGSSKALYCDCSNNTIRPFVTKGFRDKILAATHNLSHPGTRATARLVTERFVWPNIRKDSIAFARSCVECQRAKVARHTQSPVGRFTTPDSRFAHINIDIVGPFPPSDGQRYCLTVIDRFSRWPEAIPVPDMTASTIAQALVTGWISRFGVPSYITTDQGRQFESTLFAELVRLLGIQHLRTTPYHPQANGIIERWHRTLKAAILCHDTERWTEHLPMILLGLRSTYKEDIKASPAEMVFGTTLKIPAEFFAVNEKVTADTDFASSLRKAMRNLRPTETAWHDRRKVFVHPDLSTCEQVFVRNDAIRPSLSPPYSGPHQVISRSEKHFKVAVNGRTVNISIDRLKPAYTTNEQTQQGSSTTTNSTSASTRTTRSGRRVVIPLRYR</sequence>
<dbReference type="InterPro" id="IPR043502">
    <property type="entry name" value="DNA/RNA_pol_sf"/>
</dbReference>
<evidence type="ECO:0000256" key="2">
    <source>
        <dbReference type="ARBA" id="ARBA00022670"/>
    </source>
</evidence>
<dbReference type="GO" id="GO:0042575">
    <property type="term" value="C:DNA polymerase complex"/>
    <property type="evidence" value="ECO:0007669"/>
    <property type="project" value="UniProtKB-ARBA"/>
</dbReference>
<dbReference type="Gene3D" id="3.10.20.370">
    <property type="match status" value="1"/>
</dbReference>
<feature type="compositionally biased region" description="Low complexity" evidence="13">
    <location>
        <begin position="965"/>
        <end position="988"/>
    </location>
</feature>
<feature type="domain" description="Peptidase A2" evidence="14">
    <location>
        <begin position="1"/>
        <end position="74"/>
    </location>
</feature>
<proteinExistence type="predicted"/>
<keyword evidence="10" id="KW-0229">DNA integration</keyword>
<evidence type="ECO:0000259" key="14">
    <source>
        <dbReference type="PROSITE" id="PS50175"/>
    </source>
</evidence>
<dbReference type="SUPFAM" id="SSF56672">
    <property type="entry name" value="DNA/RNA polymerases"/>
    <property type="match status" value="1"/>
</dbReference>
<dbReference type="GO" id="GO:0004190">
    <property type="term" value="F:aspartic-type endopeptidase activity"/>
    <property type="evidence" value="ECO:0007669"/>
    <property type="project" value="InterPro"/>
</dbReference>
<feature type="domain" description="Integrase catalytic" evidence="16">
    <location>
        <begin position="701"/>
        <end position="871"/>
    </location>
</feature>
<dbReference type="InterPro" id="IPR001969">
    <property type="entry name" value="Aspartic_peptidase_AS"/>
</dbReference>
<dbReference type="GO" id="GO:0006508">
    <property type="term" value="P:proteolysis"/>
    <property type="evidence" value="ECO:0007669"/>
    <property type="project" value="UniProtKB-KW"/>
</dbReference>
<keyword evidence="3" id="KW-0808">Transferase</keyword>
<evidence type="ECO:0000256" key="8">
    <source>
        <dbReference type="ARBA" id="ARBA00022842"/>
    </source>
</evidence>
<dbReference type="PROSITE" id="PS50175">
    <property type="entry name" value="ASP_PROT_RETROV"/>
    <property type="match status" value="1"/>
</dbReference>
<dbReference type="Pfam" id="PF00665">
    <property type="entry name" value="rve"/>
    <property type="match status" value="1"/>
</dbReference>
<dbReference type="InterPro" id="IPR050951">
    <property type="entry name" value="Retrovirus_Pol_polyprotein"/>
</dbReference>
<evidence type="ECO:0000256" key="13">
    <source>
        <dbReference type="SAM" id="MobiDB-lite"/>
    </source>
</evidence>
<evidence type="ECO:0000256" key="9">
    <source>
        <dbReference type="ARBA" id="ARBA00022884"/>
    </source>
</evidence>
<dbReference type="FunFam" id="3.10.10.10:FF:000007">
    <property type="entry name" value="Retrovirus-related Pol polyprotein from transposon 17.6-like Protein"/>
    <property type="match status" value="1"/>
</dbReference>
<keyword evidence="4" id="KW-0548">Nucleotidyltransferase</keyword>
<dbReference type="InterPro" id="IPR012337">
    <property type="entry name" value="RNaseH-like_sf"/>
</dbReference>
<dbReference type="SUPFAM" id="SSF50630">
    <property type="entry name" value="Acid proteases"/>
    <property type="match status" value="1"/>
</dbReference>
<dbReference type="InterPro" id="IPR021109">
    <property type="entry name" value="Peptidase_aspartic_dom_sf"/>
</dbReference>
<keyword evidence="6" id="KW-0255">Endonuclease</keyword>
<dbReference type="PROSITE" id="PS00141">
    <property type="entry name" value="ASP_PROTEASE"/>
    <property type="match status" value="1"/>
</dbReference>
<evidence type="ECO:0000256" key="12">
    <source>
        <dbReference type="ARBA" id="ARBA00023268"/>
    </source>
</evidence>
<dbReference type="Gene3D" id="3.30.70.270">
    <property type="match status" value="2"/>
</dbReference>
<dbReference type="FunFam" id="2.40.70.10:FF:000130">
    <property type="entry name" value="Retrovirus-related Pol polyprotein from transposon opus-like Protein"/>
    <property type="match status" value="1"/>
</dbReference>
<dbReference type="Pfam" id="PF00078">
    <property type="entry name" value="RVT_1"/>
    <property type="match status" value="1"/>
</dbReference>
<keyword evidence="8" id="KW-0460">Magnesium</keyword>
<dbReference type="InterPro" id="IPR041588">
    <property type="entry name" value="Integrase_H2C2"/>
</dbReference>
<dbReference type="InterPro" id="IPR001584">
    <property type="entry name" value="Integrase_cat-core"/>
</dbReference>